<accession>A0A8H2ZYA3</accession>
<gene>
    <name evidence="1" type="ORF">RDB_LOCUS21755</name>
</gene>
<dbReference type="EMBL" id="CAJMWT010001075">
    <property type="protein sequence ID" value="CAE6376749.1"/>
    <property type="molecule type" value="Genomic_DNA"/>
</dbReference>
<organism evidence="1 2">
    <name type="scientific">Rhizoctonia solani</name>
    <dbReference type="NCBI Taxonomy" id="456999"/>
    <lineage>
        <taxon>Eukaryota</taxon>
        <taxon>Fungi</taxon>
        <taxon>Dikarya</taxon>
        <taxon>Basidiomycota</taxon>
        <taxon>Agaricomycotina</taxon>
        <taxon>Agaricomycetes</taxon>
        <taxon>Cantharellales</taxon>
        <taxon>Ceratobasidiaceae</taxon>
        <taxon>Rhizoctonia</taxon>
    </lineage>
</organism>
<dbReference type="Proteomes" id="UP000663843">
    <property type="component" value="Unassembled WGS sequence"/>
</dbReference>
<sequence length="260" mass="28666">MSFGLIESQCGLSKGLPGWSALFTAIWYHAKGLKSPTTLIKQLRNLLPRFSLTALDPEFDLTCNLVAELDDHIPLTREDTRELLPVDQQDANFMITLFSCIFNSEPPPRGQSELICYPSGLVCHNTLVAQPESAPFLLVAAIERVWKKLGDPESGMTLRERILDSFEYAIRATMSMSIALTSGGERSKRITATVWTKLLHDVNILELTEEPNTYVCVAAGCITALDGVNHCTGIMILTRHIGMNASVLIAGVSKDFWAVL</sequence>
<name>A0A8H2ZYA3_9AGAM</name>
<evidence type="ECO:0000313" key="2">
    <source>
        <dbReference type="Proteomes" id="UP000663843"/>
    </source>
</evidence>
<reference evidence="1" key="1">
    <citation type="submission" date="2021-01" db="EMBL/GenBank/DDBJ databases">
        <authorList>
            <person name="Kaushik A."/>
        </authorList>
    </citation>
    <scope>NUCLEOTIDE SEQUENCE</scope>
    <source>
        <strain evidence="1">AG2-2IIIB</strain>
    </source>
</reference>
<proteinExistence type="predicted"/>
<dbReference type="AlphaFoldDB" id="A0A8H2ZYA3"/>
<comment type="caution">
    <text evidence="1">The sequence shown here is derived from an EMBL/GenBank/DDBJ whole genome shotgun (WGS) entry which is preliminary data.</text>
</comment>
<protein>
    <submittedName>
        <fullName evidence="1">Uncharacterized protein</fullName>
    </submittedName>
</protein>
<evidence type="ECO:0000313" key="1">
    <source>
        <dbReference type="EMBL" id="CAE6376749.1"/>
    </source>
</evidence>